<feature type="domain" description="XPG N-terminal" evidence="17">
    <location>
        <begin position="1"/>
        <end position="96"/>
    </location>
</feature>
<dbReference type="Pfam" id="PF00867">
    <property type="entry name" value="XPG_I"/>
    <property type="match status" value="1"/>
</dbReference>
<protein>
    <recommendedName>
        <fullName evidence="14">Flap endonuclease GEN homolog 1</fullName>
    </recommendedName>
</protein>
<dbReference type="Pfam" id="PF18704">
    <property type="entry name" value="Chromo_2"/>
    <property type="match status" value="1"/>
</dbReference>
<dbReference type="PANTHER" id="PTHR11081">
    <property type="entry name" value="FLAP ENDONUCLEASE FAMILY MEMBER"/>
    <property type="match status" value="1"/>
</dbReference>
<feature type="compositionally biased region" description="Low complexity" evidence="15">
    <location>
        <begin position="818"/>
        <end position="829"/>
    </location>
</feature>
<keyword evidence="7" id="KW-0227">DNA damage</keyword>
<evidence type="ECO:0000256" key="12">
    <source>
        <dbReference type="ARBA" id="ARBA00038112"/>
    </source>
</evidence>
<dbReference type="SUPFAM" id="SSF47807">
    <property type="entry name" value="5' to 3' exonuclease, C-terminal subdomain"/>
    <property type="match status" value="1"/>
</dbReference>
<dbReference type="Gene3D" id="3.40.50.1010">
    <property type="entry name" value="5'-nuclease"/>
    <property type="match status" value="1"/>
</dbReference>
<accession>A0A8U0P4M5</accession>
<evidence type="ECO:0000256" key="9">
    <source>
        <dbReference type="ARBA" id="ARBA00022842"/>
    </source>
</evidence>
<evidence type="ECO:0000256" key="13">
    <source>
        <dbReference type="ARBA" id="ARBA00063132"/>
    </source>
</evidence>
<evidence type="ECO:0000313" key="19">
    <source>
        <dbReference type="RefSeq" id="XP_038818220.1"/>
    </source>
</evidence>
<keyword evidence="3" id="KW-0597">Phosphoprotein</keyword>
<dbReference type="InterPro" id="IPR006085">
    <property type="entry name" value="XPG_DNA_repair_N"/>
</dbReference>
<comment type="similarity">
    <text evidence="12">Belongs to the XPG/RAD2 endonuclease family. GEN subfamily.</text>
</comment>
<gene>
    <name evidence="19" type="primary">LOC120019059</name>
</gene>
<keyword evidence="4" id="KW-0540">Nuclease</keyword>
<reference evidence="19" key="1">
    <citation type="submission" date="2025-08" db="UniProtKB">
        <authorList>
            <consortium name="RefSeq"/>
        </authorList>
    </citation>
    <scope>IDENTIFICATION</scope>
    <source>
        <tissue evidence="19">White muscle</tissue>
    </source>
</reference>
<dbReference type="SMART" id="SM00279">
    <property type="entry name" value="HhH2"/>
    <property type="match status" value="1"/>
</dbReference>
<dbReference type="CDD" id="cd09869">
    <property type="entry name" value="PIN_GEN1"/>
    <property type="match status" value="1"/>
</dbReference>
<dbReference type="AlphaFoldDB" id="A0A8U0P4M5"/>
<keyword evidence="5" id="KW-0479">Metal-binding</keyword>
<dbReference type="Proteomes" id="UP000808372">
    <property type="component" value="Chromosome 24"/>
</dbReference>
<sequence length="960" mass="105966">MGVHDLWSILGPVRESVPLYSLTGKTLAVDLSLWVCEAQHVQAMMGKVTKPHLRNLFFRISSLTLMGVKLIFVMEGEAPKLKAETMSKRTDMRFGGFDKSAPKKQTTKTTNRGRFNAVLRECAEMLDCLGVPWVTAAGEAEAMCAFLDAQGLVDGCITNDGDAFLYGAQTVYRNFNMNTKDPQVDCYRTSRVETELQLARETLVGLAILLGCDYIPKGIPGVGKEQALKLIQTLKGQTLLQRFSQWREEGVVAPEWVLKKVPHCHLCRHPGSAKAHERSGCVLCDSKHFCEPQDYDYQCPCHWHCCEQTRQASSTDASIRKKTLASDKFPFTEIINEFLVDKDKPVHNFKRRKPNMLLMQNFAYNKMEWPKHYTSEKVLVLMTYTELMNRKHGRATSSLIKPLRIWKPRVRNAIASFEIIWSKPDHYVFSEDHPEDSQDEVRTVEEEALFRLAYPHVVELYLREKAENKTKKKKPKGKKDHCDVSDLLAKMSLHSSTADNNTQQPSAAAAALTIATSNNSVLVLEGPESPKKHLDPGKNHPRLEVRLGAQTQEVMSPPSFTSSGKIPEAAASSPSVSMVMDALHLSDIDWESQSFTSSPPPQAAGARTATDLKSLQTTNDSVEERITKLGPSTDLRAAMAVPGPCYAECSLRDRILMRNTCKSVNMADNDDVTTIHVNSQSAAPLDLIDSNKSGPKPMALIPIKSSNDSKPSEQLLVCGKKATLVDKDQSIALPHKPRSAHHSSKPISLNSTQTGPVTATQTQGAKQHGAGEPKSPQKYRFVKKAISSSALPQRSHSKPSDTQPGRDDRNMKSHQQTKKSVCASVCSSSEDSDTENQCRGGGQSRAKVKPKSRPRCQYLTDYSLKPTSKPSTSTKAAWDTVTAQPLRPRAVSASMGEQPILGSSVSTIGKCQDVPPIRVDDIVFIPSPVSPVTISDGDDSVICSKSPLPLAERVKLKFLK</sequence>
<dbReference type="InterPro" id="IPR029060">
    <property type="entry name" value="PIN-like_dom_sf"/>
</dbReference>
<evidence type="ECO:0000256" key="8">
    <source>
        <dbReference type="ARBA" id="ARBA00022801"/>
    </source>
</evidence>
<evidence type="ECO:0000256" key="4">
    <source>
        <dbReference type="ARBA" id="ARBA00022722"/>
    </source>
</evidence>
<evidence type="ECO:0000256" key="7">
    <source>
        <dbReference type="ARBA" id="ARBA00022763"/>
    </source>
</evidence>
<feature type="compositionally biased region" description="Polar residues" evidence="15">
    <location>
        <begin position="745"/>
        <end position="765"/>
    </location>
</feature>
<dbReference type="InterPro" id="IPR006084">
    <property type="entry name" value="XPG/Rad2"/>
</dbReference>
<dbReference type="GO" id="GO:0005634">
    <property type="term" value="C:nucleus"/>
    <property type="evidence" value="ECO:0007669"/>
    <property type="project" value="UniProtKB-SubCell"/>
</dbReference>
<keyword evidence="18" id="KW-1185">Reference proteome</keyword>
<dbReference type="GO" id="GO:0008821">
    <property type="term" value="F:crossover junction DNA endonuclease activity"/>
    <property type="evidence" value="ECO:0007669"/>
    <property type="project" value="UniProtKB-ARBA"/>
</dbReference>
<dbReference type="Gene3D" id="1.10.150.20">
    <property type="entry name" value="5' to 3' exonuclease, C-terminal subdomain"/>
    <property type="match status" value="1"/>
</dbReference>
<dbReference type="GO" id="GO:0006281">
    <property type="term" value="P:DNA repair"/>
    <property type="evidence" value="ECO:0007669"/>
    <property type="project" value="UniProtKB-KW"/>
</dbReference>
<comment type="cofactor">
    <cofactor evidence="1">
        <name>Mg(2+)</name>
        <dbReference type="ChEBI" id="CHEBI:18420"/>
    </cofactor>
</comment>
<evidence type="ECO:0000259" key="17">
    <source>
        <dbReference type="SMART" id="SM00485"/>
    </source>
</evidence>
<feature type="region of interest" description="Disordered" evidence="15">
    <location>
        <begin position="730"/>
        <end position="854"/>
    </location>
</feature>
<keyword evidence="10" id="KW-0234">DNA repair</keyword>
<comment type="subcellular location">
    <subcellularLocation>
        <location evidence="2">Nucleus</location>
    </subcellularLocation>
</comment>
<keyword evidence="6 19" id="KW-0255">Endonuclease</keyword>
<evidence type="ECO:0000256" key="2">
    <source>
        <dbReference type="ARBA" id="ARBA00004123"/>
    </source>
</evidence>
<dbReference type="GO" id="GO:0000400">
    <property type="term" value="F:four-way junction DNA binding"/>
    <property type="evidence" value="ECO:0007669"/>
    <property type="project" value="TreeGrafter"/>
</dbReference>
<feature type="domain" description="XPG-I" evidence="16">
    <location>
        <begin position="127"/>
        <end position="198"/>
    </location>
</feature>
<dbReference type="PANTHER" id="PTHR11081:SF70">
    <property type="entry name" value="FLAP ENDONUCLEASE GEN HOMOLOG 1"/>
    <property type="match status" value="1"/>
</dbReference>
<keyword evidence="11" id="KW-0539">Nucleus</keyword>
<feature type="compositionally biased region" description="Basic residues" evidence="15">
    <location>
        <begin position="735"/>
        <end position="744"/>
    </location>
</feature>
<evidence type="ECO:0000256" key="11">
    <source>
        <dbReference type="ARBA" id="ARBA00023242"/>
    </source>
</evidence>
<feature type="compositionally biased region" description="Polar residues" evidence="15">
    <location>
        <begin position="549"/>
        <end position="564"/>
    </location>
</feature>
<dbReference type="RefSeq" id="XP_038818220.1">
    <property type="nucleotide sequence ID" value="XM_038962292.1"/>
</dbReference>
<name>A0A8U0P4M5_SALNM</name>
<dbReference type="FunFam" id="3.40.50.1010:FF:000024">
    <property type="entry name" value="flap endonuclease GEN homolog 1"/>
    <property type="match status" value="1"/>
</dbReference>
<dbReference type="KEGG" id="snh:120019059"/>
<dbReference type="PRINTS" id="PR00853">
    <property type="entry name" value="XPGRADSUPER"/>
</dbReference>
<keyword evidence="8" id="KW-0378">Hydrolase</keyword>
<dbReference type="InterPro" id="IPR008918">
    <property type="entry name" value="HhH2"/>
</dbReference>
<dbReference type="SMART" id="SM00485">
    <property type="entry name" value="XPGN"/>
    <property type="match status" value="1"/>
</dbReference>
<dbReference type="FunFam" id="1.10.150.20:FF:000030">
    <property type="entry name" value="Flap endonuclease GEN-like 1"/>
    <property type="match status" value="1"/>
</dbReference>
<dbReference type="SMART" id="SM00484">
    <property type="entry name" value="XPGI"/>
    <property type="match status" value="1"/>
</dbReference>
<evidence type="ECO:0000256" key="5">
    <source>
        <dbReference type="ARBA" id="ARBA00022723"/>
    </source>
</evidence>
<comment type="subunit">
    <text evidence="13">Largely monomeric, dimerizes on the Holliday junction and the first nick occurs upon dimerization at the junction.</text>
</comment>
<evidence type="ECO:0000256" key="15">
    <source>
        <dbReference type="SAM" id="MobiDB-lite"/>
    </source>
</evidence>
<dbReference type="SUPFAM" id="SSF88723">
    <property type="entry name" value="PIN domain-like"/>
    <property type="match status" value="1"/>
</dbReference>
<evidence type="ECO:0000313" key="18">
    <source>
        <dbReference type="Proteomes" id="UP000808372"/>
    </source>
</evidence>
<dbReference type="GO" id="GO:0046872">
    <property type="term" value="F:metal ion binding"/>
    <property type="evidence" value="ECO:0007669"/>
    <property type="project" value="UniProtKB-KW"/>
</dbReference>
<dbReference type="GeneID" id="120019059"/>
<evidence type="ECO:0000256" key="3">
    <source>
        <dbReference type="ARBA" id="ARBA00022553"/>
    </source>
</evidence>
<feature type="region of interest" description="Disordered" evidence="15">
    <location>
        <begin position="685"/>
        <end position="712"/>
    </location>
</feature>
<dbReference type="GO" id="GO:0017108">
    <property type="term" value="F:5'-flap endonuclease activity"/>
    <property type="evidence" value="ECO:0007669"/>
    <property type="project" value="TreeGrafter"/>
</dbReference>
<evidence type="ECO:0000259" key="16">
    <source>
        <dbReference type="SMART" id="SM00484"/>
    </source>
</evidence>
<evidence type="ECO:0000256" key="10">
    <source>
        <dbReference type="ARBA" id="ARBA00023204"/>
    </source>
</evidence>
<proteinExistence type="inferred from homology"/>
<evidence type="ECO:0000256" key="1">
    <source>
        <dbReference type="ARBA" id="ARBA00001946"/>
    </source>
</evidence>
<organism evidence="18 19">
    <name type="scientific">Salvelinus namaycush</name>
    <name type="common">Lake trout</name>
    <name type="synonym">Salmo namaycush</name>
    <dbReference type="NCBI Taxonomy" id="8040"/>
    <lineage>
        <taxon>Eukaryota</taxon>
        <taxon>Metazoa</taxon>
        <taxon>Chordata</taxon>
        <taxon>Craniata</taxon>
        <taxon>Vertebrata</taxon>
        <taxon>Euteleostomi</taxon>
        <taxon>Actinopterygii</taxon>
        <taxon>Neopterygii</taxon>
        <taxon>Teleostei</taxon>
        <taxon>Protacanthopterygii</taxon>
        <taxon>Salmoniformes</taxon>
        <taxon>Salmonidae</taxon>
        <taxon>Salmoninae</taxon>
        <taxon>Salvelinus</taxon>
    </lineage>
</organism>
<keyword evidence="9" id="KW-0460">Magnesium</keyword>
<feature type="region of interest" description="Disordered" evidence="15">
    <location>
        <begin position="549"/>
        <end position="568"/>
    </location>
</feature>
<dbReference type="InterPro" id="IPR006086">
    <property type="entry name" value="XPG-I_dom"/>
</dbReference>
<evidence type="ECO:0000256" key="6">
    <source>
        <dbReference type="ARBA" id="ARBA00022759"/>
    </source>
</evidence>
<dbReference type="InterPro" id="IPR036279">
    <property type="entry name" value="5-3_exonuclease_C_sf"/>
</dbReference>
<evidence type="ECO:0000256" key="14">
    <source>
        <dbReference type="ARBA" id="ARBA00070188"/>
    </source>
</evidence>
<dbReference type="InterPro" id="IPR041012">
    <property type="entry name" value="GEN_chromo"/>
</dbReference>
<dbReference type="Pfam" id="PF00752">
    <property type="entry name" value="XPG_N"/>
    <property type="match status" value="1"/>
</dbReference>